<protein>
    <recommendedName>
        <fullName evidence="4">Cyclic nucleotide-binding domain-containing protein</fullName>
    </recommendedName>
</protein>
<dbReference type="PANTHER" id="PTHR43026:SF1">
    <property type="entry name" value="2-HYDROXYACID DEHYDROGENASE HOMOLOG 1-RELATED"/>
    <property type="match status" value="1"/>
</dbReference>
<dbReference type="InterPro" id="IPR029753">
    <property type="entry name" value="D-isomer_DH_CS"/>
</dbReference>
<sequence length="540" mass="59339">MTTEDEAFKILKASPWFEEVSDALVHRIAAVAQPVHAVEGQIFVEEGKPIEDIIVLESGSLIRTRLAKSDPKELKASRNSIRHLRHDSRMEVILETSVVVDTLEGKGRVSGLLHSIRPGKASFATVTAKGNDTKLWLIKASDFRAIIGESPDYAMDIMAAMARELRTGTKSLRGLMEATHSHDQSASYDPNVPKMRVMCYDATSWTSTGFGDALKRWNKEHSSDLYIDMQFTTERLSENTATFAAGFDAVCLFVNDDASVEVLRTLSLLGVRMIAMRCAGFDRVDTKAAKAFGMTVARVPAYSPYAVAEMAVALLMAVNRKTHHASNRVKMANFTLDAGLMGIDIHGKTVGVMGTGKIGQIMCDIMIGFGVNLLCFDPYENQGIKDKGGKYVSLDEIYAQSDILMLAMPLMKPTYHTINEDMLHKLKPGVIIINTSRGGLVDTKALLKGLKSGVIGGVGMDVYENESEYFFQDWSAKHIKDEDLMSLLGNNNVVLTAHQAFFTKEAVNQIVNTTLSNLLDYQSGKRSLEHPNNCIPADSA</sequence>
<dbReference type="InterPro" id="IPR036291">
    <property type="entry name" value="NAD(P)-bd_dom_sf"/>
</dbReference>
<organism evidence="5">
    <name type="scientific">Amphora coffeiformis</name>
    <dbReference type="NCBI Taxonomy" id="265554"/>
    <lineage>
        <taxon>Eukaryota</taxon>
        <taxon>Sar</taxon>
        <taxon>Stramenopiles</taxon>
        <taxon>Ochrophyta</taxon>
        <taxon>Bacillariophyta</taxon>
        <taxon>Bacillariophyceae</taxon>
        <taxon>Bacillariophycidae</taxon>
        <taxon>Thalassiophysales</taxon>
        <taxon>Catenulaceae</taxon>
        <taxon>Amphora</taxon>
    </lineage>
</organism>
<dbReference type="InterPro" id="IPR000595">
    <property type="entry name" value="cNMP-bd_dom"/>
</dbReference>
<dbReference type="Gene3D" id="2.60.120.10">
    <property type="entry name" value="Jelly Rolls"/>
    <property type="match status" value="1"/>
</dbReference>
<dbReference type="InterPro" id="IPR006140">
    <property type="entry name" value="D-isomer_DH_NAD-bd"/>
</dbReference>
<proteinExistence type="inferred from homology"/>
<dbReference type="SUPFAM" id="SSF52283">
    <property type="entry name" value="Formate/glycerate dehydrogenase catalytic domain-like"/>
    <property type="match status" value="1"/>
</dbReference>
<dbReference type="PANTHER" id="PTHR43026">
    <property type="entry name" value="2-HYDROXYACID DEHYDROGENASE HOMOLOG 1-RELATED"/>
    <property type="match status" value="1"/>
</dbReference>
<keyword evidence="3" id="KW-0520">NAD</keyword>
<gene>
    <name evidence="5" type="ORF">ACOF00016_LOCUS1024</name>
</gene>
<dbReference type="InterPro" id="IPR014710">
    <property type="entry name" value="RmlC-like_jellyroll"/>
</dbReference>
<dbReference type="CDD" id="cd00038">
    <property type="entry name" value="CAP_ED"/>
    <property type="match status" value="1"/>
</dbReference>
<dbReference type="SUPFAM" id="SSF51735">
    <property type="entry name" value="NAD(P)-binding Rossmann-fold domains"/>
    <property type="match status" value="1"/>
</dbReference>
<dbReference type="Pfam" id="PF00389">
    <property type="entry name" value="2-Hacid_dh"/>
    <property type="match status" value="1"/>
</dbReference>
<dbReference type="Gene3D" id="3.40.50.720">
    <property type="entry name" value="NAD(P)-binding Rossmann-like Domain"/>
    <property type="match status" value="2"/>
</dbReference>
<dbReference type="Pfam" id="PF02826">
    <property type="entry name" value="2-Hacid_dh_C"/>
    <property type="match status" value="1"/>
</dbReference>
<dbReference type="InterPro" id="IPR029752">
    <property type="entry name" value="D-isomer_DH_CS1"/>
</dbReference>
<dbReference type="EMBL" id="HBIM01001182">
    <property type="protein sequence ID" value="CAE0402768.1"/>
    <property type="molecule type" value="Transcribed_RNA"/>
</dbReference>
<evidence type="ECO:0000256" key="3">
    <source>
        <dbReference type="ARBA" id="ARBA00023027"/>
    </source>
</evidence>
<name>A0A7S3P3U7_9STRA</name>
<reference evidence="5" key="1">
    <citation type="submission" date="2021-01" db="EMBL/GenBank/DDBJ databases">
        <authorList>
            <person name="Corre E."/>
            <person name="Pelletier E."/>
            <person name="Niang G."/>
            <person name="Scheremetjew M."/>
            <person name="Finn R."/>
            <person name="Kale V."/>
            <person name="Holt S."/>
            <person name="Cochrane G."/>
            <person name="Meng A."/>
            <person name="Brown T."/>
            <person name="Cohen L."/>
        </authorList>
    </citation>
    <scope>NUCLEOTIDE SEQUENCE</scope>
    <source>
        <strain evidence="5">CCMP127</strain>
    </source>
</reference>
<dbReference type="GO" id="GO:0051287">
    <property type="term" value="F:NAD binding"/>
    <property type="evidence" value="ECO:0007669"/>
    <property type="project" value="InterPro"/>
</dbReference>
<dbReference type="CDD" id="cd12183">
    <property type="entry name" value="LDH_like_2"/>
    <property type="match status" value="1"/>
</dbReference>
<dbReference type="GO" id="GO:0016616">
    <property type="term" value="F:oxidoreductase activity, acting on the CH-OH group of donors, NAD or NADP as acceptor"/>
    <property type="evidence" value="ECO:0007669"/>
    <property type="project" value="InterPro"/>
</dbReference>
<dbReference type="PROSITE" id="PS00671">
    <property type="entry name" value="D_2_HYDROXYACID_DH_3"/>
    <property type="match status" value="1"/>
</dbReference>
<evidence type="ECO:0000313" key="5">
    <source>
        <dbReference type="EMBL" id="CAE0402768.1"/>
    </source>
</evidence>
<evidence type="ECO:0000256" key="2">
    <source>
        <dbReference type="ARBA" id="ARBA00023002"/>
    </source>
</evidence>
<comment type="similarity">
    <text evidence="1">Belongs to the D-isomer specific 2-hydroxyacid dehydrogenase family.</text>
</comment>
<dbReference type="InterPro" id="IPR018490">
    <property type="entry name" value="cNMP-bd_dom_sf"/>
</dbReference>
<dbReference type="PROSITE" id="PS00065">
    <property type="entry name" value="D_2_HYDROXYACID_DH_1"/>
    <property type="match status" value="1"/>
</dbReference>
<dbReference type="AlphaFoldDB" id="A0A7S3P3U7"/>
<evidence type="ECO:0000259" key="4">
    <source>
        <dbReference type="PROSITE" id="PS50042"/>
    </source>
</evidence>
<evidence type="ECO:0000256" key="1">
    <source>
        <dbReference type="ARBA" id="ARBA00005854"/>
    </source>
</evidence>
<dbReference type="InterPro" id="IPR006139">
    <property type="entry name" value="D-isomer_2_OHA_DH_cat_dom"/>
</dbReference>
<dbReference type="InterPro" id="IPR058205">
    <property type="entry name" value="D-LDH-like"/>
</dbReference>
<accession>A0A7S3P3U7</accession>
<dbReference type="PROSITE" id="PS50042">
    <property type="entry name" value="CNMP_BINDING_3"/>
    <property type="match status" value="1"/>
</dbReference>
<dbReference type="SUPFAM" id="SSF51206">
    <property type="entry name" value="cAMP-binding domain-like"/>
    <property type="match status" value="1"/>
</dbReference>
<feature type="domain" description="Cyclic nucleotide-binding" evidence="4">
    <location>
        <begin position="16"/>
        <end position="164"/>
    </location>
</feature>
<keyword evidence="2" id="KW-0560">Oxidoreductase</keyword>